<comment type="caution">
    <text evidence="2">The sequence shown here is derived from an EMBL/GenBank/DDBJ whole genome shotgun (WGS) entry which is preliminary data.</text>
</comment>
<proteinExistence type="predicted"/>
<dbReference type="Pfam" id="PF11750">
    <property type="entry name" value="DUF3307"/>
    <property type="match status" value="1"/>
</dbReference>
<keyword evidence="1" id="KW-0472">Membrane</keyword>
<name>A0A3D4S3G7_9ENTE</name>
<feature type="transmembrane region" description="Helical" evidence="1">
    <location>
        <begin position="102"/>
        <end position="120"/>
    </location>
</feature>
<feature type="transmembrane region" description="Helical" evidence="1">
    <location>
        <begin position="194"/>
        <end position="212"/>
    </location>
</feature>
<dbReference type="EMBL" id="DQHO01000013">
    <property type="protein sequence ID" value="HCS93359.1"/>
    <property type="molecule type" value="Genomic_DNA"/>
</dbReference>
<gene>
    <name evidence="2" type="ORF">DIW15_01455</name>
</gene>
<dbReference type="STRING" id="1121105.GCA_000421665_00081"/>
<protein>
    <submittedName>
        <fullName evidence="2">DUF3307 domain-containing protein</fullName>
    </submittedName>
</protein>
<feature type="transmembrane region" description="Helical" evidence="1">
    <location>
        <begin position="132"/>
        <end position="154"/>
    </location>
</feature>
<evidence type="ECO:0000256" key="1">
    <source>
        <dbReference type="SAM" id="Phobius"/>
    </source>
</evidence>
<dbReference type="Proteomes" id="UP000262195">
    <property type="component" value="Unassembled WGS sequence"/>
</dbReference>
<keyword evidence="1" id="KW-1133">Transmembrane helix</keyword>
<evidence type="ECO:0000313" key="2">
    <source>
        <dbReference type="EMBL" id="HCS93359.1"/>
    </source>
</evidence>
<feature type="transmembrane region" description="Helical" evidence="1">
    <location>
        <begin position="60"/>
        <end position="81"/>
    </location>
</feature>
<keyword evidence="1" id="KW-0812">Transmembrane</keyword>
<evidence type="ECO:0000313" key="3">
    <source>
        <dbReference type="Proteomes" id="UP000262195"/>
    </source>
</evidence>
<sequence length="255" mass="29553">MIPLTFQYFILCHLIGDYYFQTQQMAARKQKELRALVVHCGLYSVPFLSAFILYDDSFVALRYWISLSLAQAIVDFIKYFWSRRFSVIAKEYSQWLFLLDQASHLLLGFLVISVLALRLPQTVVDSEVWSLFLSWSAYLLLLFKPTNICFKLVFGKYQQSYHEEEVTERNIIQKKPLEETVSGAGALIGNLERMIMAIFLNLGQFAALAIVMTAKSITRYNKIAKEPAFAEYYLIGTLYSILVTLIGFFLFVYRL</sequence>
<reference evidence="2 3" key="1">
    <citation type="journal article" date="2018" name="Nat. Biotechnol.">
        <title>A standardized bacterial taxonomy based on genome phylogeny substantially revises the tree of life.</title>
        <authorList>
            <person name="Parks D.H."/>
            <person name="Chuvochina M."/>
            <person name="Waite D.W."/>
            <person name="Rinke C."/>
            <person name="Skarshewski A."/>
            <person name="Chaumeil P.A."/>
            <person name="Hugenholtz P."/>
        </authorList>
    </citation>
    <scope>NUCLEOTIDE SEQUENCE [LARGE SCALE GENOMIC DNA]</scope>
    <source>
        <strain evidence="2">UBA11306</strain>
    </source>
</reference>
<dbReference type="InterPro" id="IPR021737">
    <property type="entry name" value="Phage_phiKZ_Orf197"/>
</dbReference>
<feature type="transmembrane region" description="Helical" evidence="1">
    <location>
        <begin position="33"/>
        <end position="54"/>
    </location>
</feature>
<dbReference type="AlphaFoldDB" id="A0A3D4S3G7"/>
<feature type="transmembrane region" description="Helical" evidence="1">
    <location>
        <begin position="232"/>
        <end position="253"/>
    </location>
</feature>
<organism evidence="2 3">
    <name type="scientific">Bavariicoccus seileri</name>
    <dbReference type="NCBI Taxonomy" id="549685"/>
    <lineage>
        <taxon>Bacteria</taxon>
        <taxon>Bacillati</taxon>
        <taxon>Bacillota</taxon>
        <taxon>Bacilli</taxon>
        <taxon>Lactobacillales</taxon>
        <taxon>Enterococcaceae</taxon>
        <taxon>Bavariicoccus</taxon>
    </lineage>
</organism>
<accession>A0A3D4S3G7</accession>